<reference evidence="1" key="1">
    <citation type="submission" date="2014-11" db="EMBL/GenBank/DDBJ databases">
        <authorList>
            <person name="Amaro Gonzalez C."/>
        </authorList>
    </citation>
    <scope>NUCLEOTIDE SEQUENCE</scope>
</reference>
<protein>
    <submittedName>
        <fullName evidence="1">Uncharacterized protein</fullName>
    </submittedName>
</protein>
<dbReference type="EMBL" id="GBXM01059316">
    <property type="protein sequence ID" value="JAH49261.1"/>
    <property type="molecule type" value="Transcribed_RNA"/>
</dbReference>
<dbReference type="AlphaFoldDB" id="A0A0E9T6Q0"/>
<accession>A0A0E9T6Q0</accession>
<evidence type="ECO:0000313" key="1">
    <source>
        <dbReference type="EMBL" id="JAH49261.1"/>
    </source>
</evidence>
<sequence length="31" mass="3800">MMLRLLIIKLINQIYTVIIKKIFTYLYNVLN</sequence>
<organism evidence="1">
    <name type="scientific">Anguilla anguilla</name>
    <name type="common">European freshwater eel</name>
    <name type="synonym">Muraena anguilla</name>
    <dbReference type="NCBI Taxonomy" id="7936"/>
    <lineage>
        <taxon>Eukaryota</taxon>
        <taxon>Metazoa</taxon>
        <taxon>Chordata</taxon>
        <taxon>Craniata</taxon>
        <taxon>Vertebrata</taxon>
        <taxon>Euteleostomi</taxon>
        <taxon>Actinopterygii</taxon>
        <taxon>Neopterygii</taxon>
        <taxon>Teleostei</taxon>
        <taxon>Anguilliformes</taxon>
        <taxon>Anguillidae</taxon>
        <taxon>Anguilla</taxon>
    </lineage>
</organism>
<reference evidence="1" key="2">
    <citation type="journal article" date="2015" name="Fish Shellfish Immunol.">
        <title>Early steps in the European eel (Anguilla anguilla)-Vibrio vulnificus interaction in the gills: Role of the RtxA13 toxin.</title>
        <authorList>
            <person name="Callol A."/>
            <person name="Pajuelo D."/>
            <person name="Ebbesson L."/>
            <person name="Teles M."/>
            <person name="MacKenzie S."/>
            <person name="Amaro C."/>
        </authorList>
    </citation>
    <scope>NUCLEOTIDE SEQUENCE</scope>
</reference>
<proteinExistence type="predicted"/>
<name>A0A0E9T6Q0_ANGAN</name>